<proteinExistence type="predicted"/>
<comment type="caution">
    <text evidence="3">The sequence shown here is derived from an EMBL/GenBank/DDBJ whole genome shotgun (WGS) entry which is preliminary data.</text>
</comment>
<reference evidence="3 4" key="1">
    <citation type="submission" date="2018-03" db="EMBL/GenBank/DDBJ databases">
        <title>Draft Genome Sequences of the Obligatory Marine Myxobacteria Enhygromyxa salina SWB007.</title>
        <authorList>
            <person name="Poehlein A."/>
            <person name="Moghaddam J.A."/>
            <person name="Harms H."/>
            <person name="Alanjari M."/>
            <person name="Koenig G.M."/>
            <person name="Daniel R."/>
            <person name="Schaeberle T.F."/>
        </authorList>
    </citation>
    <scope>NUCLEOTIDE SEQUENCE [LARGE SCALE GENOMIC DNA]</scope>
    <source>
        <strain evidence="3 4">SWB007</strain>
    </source>
</reference>
<dbReference type="Proteomes" id="UP000238823">
    <property type="component" value="Unassembled WGS sequence"/>
</dbReference>
<dbReference type="EMBL" id="PVNL01000147">
    <property type="protein sequence ID" value="PRP93712.1"/>
    <property type="molecule type" value="Genomic_DNA"/>
</dbReference>
<feature type="compositionally biased region" description="Basic and acidic residues" evidence="1">
    <location>
        <begin position="153"/>
        <end position="165"/>
    </location>
</feature>
<organism evidence="3 4">
    <name type="scientific">Enhygromyxa salina</name>
    <dbReference type="NCBI Taxonomy" id="215803"/>
    <lineage>
        <taxon>Bacteria</taxon>
        <taxon>Pseudomonadati</taxon>
        <taxon>Myxococcota</taxon>
        <taxon>Polyangia</taxon>
        <taxon>Nannocystales</taxon>
        <taxon>Nannocystaceae</taxon>
        <taxon>Enhygromyxa</taxon>
    </lineage>
</organism>
<dbReference type="InterPro" id="IPR018683">
    <property type="entry name" value="DUF2169"/>
</dbReference>
<evidence type="ECO:0000313" key="4">
    <source>
        <dbReference type="Proteomes" id="UP000238823"/>
    </source>
</evidence>
<feature type="region of interest" description="Disordered" evidence="1">
    <location>
        <begin position="146"/>
        <end position="170"/>
    </location>
</feature>
<evidence type="ECO:0000259" key="2">
    <source>
        <dbReference type="Pfam" id="PF09937"/>
    </source>
</evidence>
<gene>
    <name evidence="3" type="ORF">ENSA7_81400</name>
</gene>
<dbReference type="AlphaFoldDB" id="A0A2S9XLI6"/>
<dbReference type="Pfam" id="PF09937">
    <property type="entry name" value="DUF2169"/>
    <property type="match status" value="1"/>
</dbReference>
<feature type="domain" description="DUF2169" evidence="2">
    <location>
        <begin position="22"/>
        <end position="311"/>
    </location>
</feature>
<dbReference type="RefSeq" id="WP_106094879.1">
    <property type="nucleotide sequence ID" value="NZ_PVNL01000147.1"/>
</dbReference>
<name>A0A2S9XLI6_9BACT</name>
<evidence type="ECO:0000256" key="1">
    <source>
        <dbReference type="SAM" id="MobiDB-lite"/>
    </source>
</evidence>
<evidence type="ECO:0000313" key="3">
    <source>
        <dbReference type="EMBL" id="PRP93712.1"/>
    </source>
</evidence>
<protein>
    <recommendedName>
        <fullName evidence="2">DUF2169 domain-containing protein</fullName>
    </recommendedName>
</protein>
<sequence>MWALANRTPYAAERNWTRDKDGVHWWLVAVRATFTIAIDGRLTLADEQLPPVLVPEHYGEAGKSSLRYDSDLLARKPLTDVLVLGSAHAPGGRQAPTVPATLRVEAIEKTVIVHGERAYYAGLTGLTATAPRPFTSMPIRYELAFGGSDMSDPDPRRHRIDERNPIGRGFANRSASLENTAAHNIEYPRGNPATTGPAGFGPIEPGWVPRRTLAGTYDAAWDRTKRPLLPNDYDPAFALCAPADQRLAQPLRGSERLGLLNLSREGTLQLELPRIHLELTSRFGRKSRAHEPPMISTVLVEPDDRRLSLVWQSALRVAALDADYLDETSIVEKRGGA</sequence>
<dbReference type="OrthoDB" id="233093at2"/>
<accession>A0A2S9XLI6</accession>